<evidence type="ECO:0000256" key="10">
    <source>
        <dbReference type="SAM" id="MobiDB-lite"/>
    </source>
</evidence>
<evidence type="ECO:0000256" key="4">
    <source>
        <dbReference type="ARBA" id="ARBA00022741"/>
    </source>
</evidence>
<keyword evidence="5 12" id="KW-0067">ATP-binding</keyword>
<dbReference type="PANTHER" id="PTHR42711">
    <property type="entry name" value="ABC TRANSPORTER ATP-BINDING PROTEIN"/>
    <property type="match status" value="1"/>
</dbReference>
<proteinExistence type="inferred from homology"/>
<dbReference type="NCBIfam" id="TIGR01188">
    <property type="entry name" value="drrA"/>
    <property type="match status" value="1"/>
</dbReference>
<comment type="subcellular location">
    <subcellularLocation>
        <location evidence="1">Cell membrane</location>
        <topology evidence="1">Peripheral membrane protein</topology>
        <orientation evidence="1">Cytoplasmic side</orientation>
    </subcellularLocation>
</comment>
<feature type="domain" description="ABC transporter" evidence="11">
    <location>
        <begin position="4"/>
        <end position="238"/>
    </location>
</feature>
<evidence type="ECO:0000313" key="12">
    <source>
        <dbReference type="EMBL" id="MDM7891044.1"/>
    </source>
</evidence>
<comment type="similarity">
    <text evidence="9">Belongs to the ABC transporter superfamily. Drug exporter-1 (DrugE1) (TC 3.A.1.105) family.</text>
</comment>
<sequence>MAIIEASGLTKTYRSRSGPVHALAGLDLSVPEGTVTALLGPNGAGKTTTVKVLTTLVTPDGGRATIDGVDVVADPQATRRSIGVSGQYAAVDENLTGAENLEMIGRLYHLGRRTARRRARELIEVFDLSEAGDRPVKGFSGGMRRRIDLAGALVTNPRVLFLDEPTTGLDPRSRSALWGIIEGLVADGATVLLTTQYLEEADQLADDIAVIDDGRVIAEGTADQLKAQVGGHRVVVTLVDEDDREAVVTTLRRHGVGDVETSADGRTSGIAVDAGPVALQRVLADLGEAGIRLHDAGMRRPTLDDVFLRLTGHAATSGDGDGDADGGRGGDVPDGGGGAGAGRASRPGRRDHATDETTDAAPERVR</sequence>
<keyword evidence="8" id="KW-0046">Antibiotic resistance</keyword>
<organism evidence="12 13">
    <name type="scientific">Curtobacterium caseinilyticum</name>
    <dbReference type="NCBI Taxonomy" id="3055137"/>
    <lineage>
        <taxon>Bacteria</taxon>
        <taxon>Bacillati</taxon>
        <taxon>Actinomycetota</taxon>
        <taxon>Actinomycetes</taxon>
        <taxon>Micrococcales</taxon>
        <taxon>Microbacteriaceae</taxon>
        <taxon>Curtobacterium</taxon>
    </lineage>
</organism>
<evidence type="ECO:0000256" key="5">
    <source>
        <dbReference type="ARBA" id="ARBA00022840"/>
    </source>
</evidence>
<dbReference type="Proteomes" id="UP001236404">
    <property type="component" value="Unassembled WGS sequence"/>
</dbReference>
<dbReference type="SMART" id="SM00382">
    <property type="entry name" value="AAA"/>
    <property type="match status" value="1"/>
</dbReference>
<dbReference type="PROSITE" id="PS00211">
    <property type="entry name" value="ABC_TRANSPORTER_1"/>
    <property type="match status" value="1"/>
</dbReference>
<dbReference type="Pfam" id="PF13732">
    <property type="entry name" value="DrrA1-3_C"/>
    <property type="match status" value="1"/>
</dbReference>
<reference evidence="12 13" key="1">
    <citation type="submission" date="2023-06" db="EMBL/GenBank/DDBJ databases">
        <authorList>
            <person name="Feng G."/>
            <person name="Li J."/>
            <person name="Zhu H."/>
        </authorList>
    </citation>
    <scope>NUCLEOTIDE SEQUENCE [LARGE SCALE GENOMIC DNA]</scope>
    <source>
        <strain evidence="12 13">RHCKG28</strain>
    </source>
</reference>
<evidence type="ECO:0000256" key="7">
    <source>
        <dbReference type="ARBA" id="ARBA00023136"/>
    </source>
</evidence>
<dbReference type="GO" id="GO:0005524">
    <property type="term" value="F:ATP binding"/>
    <property type="evidence" value="ECO:0007669"/>
    <property type="project" value="UniProtKB-KW"/>
</dbReference>
<evidence type="ECO:0000256" key="2">
    <source>
        <dbReference type="ARBA" id="ARBA00022448"/>
    </source>
</evidence>
<protein>
    <submittedName>
        <fullName evidence="12">ATP-binding cassette domain-containing protein</fullName>
    </submittedName>
</protein>
<evidence type="ECO:0000259" key="11">
    <source>
        <dbReference type="PROSITE" id="PS50893"/>
    </source>
</evidence>
<dbReference type="InterPro" id="IPR050763">
    <property type="entry name" value="ABC_transporter_ATP-binding"/>
</dbReference>
<comment type="caution">
    <text evidence="12">The sequence shown here is derived from an EMBL/GenBank/DDBJ whole genome shotgun (WGS) entry which is preliminary data.</text>
</comment>
<keyword evidence="4" id="KW-0547">Nucleotide-binding</keyword>
<evidence type="ECO:0000256" key="6">
    <source>
        <dbReference type="ARBA" id="ARBA00022967"/>
    </source>
</evidence>
<evidence type="ECO:0000256" key="1">
    <source>
        <dbReference type="ARBA" id="ARBA00004413"/>
    </source>
</evidence>
<feature type="region of interest" description="Disordered" evidence="10">
    <location>
        <begin position="315"/>
        <end position="366"/>
    </location>
</feature>
<gene>
    <name evidence="12" type="ORF">QUG93_05065</name>
</gene>
<dbReference type="SUPFAM" id="SSF52540">
    <property type="entry name" value="P-loop containing nucleoside triphosphate hydrolases"/>
    <property type="match status" value="1"/>
</dbReference>
<dbReference type="EMBL" id="JAUCMN010000003">
    <property type="protein sequence ID" value="MDM7891044.1"/>
    <property type="molecule type" value="Genomic_DNA"/>
</dbReference>
<name>A0ABT7TQC7_9MICO</name>
<evidence type="ECO:0000256" key="9">
    <source>
        <dbReference type="ARBA" id="ARBA00049985"/>
    </source>
</evidence>
<dbReference type="PROSITE" id="PS50893">
    <property type="entry name" value="ABC_TRANSPORTER_2"/>
    <property type="match status" value="1"/>
</dbReference>
<dbReference type="RefSeq" id="WP_289472660.1">
    <property type="nucleotide sequence ID" value="NZ_JAUCMN010000003.1"/>
</dbReference>
<dbReference type="InterPro" id="IPR017871">
    <property type="entry name" value="ABC_transporter-like_CS"/>
</dbReference>
<feature type="compositionally biased region" description="Gly residues" evidence="10">
    <location>
        <begin position="327"/>
        <end position="341"/>
    </location>
</feature>
<feature type="compositionally biased region" description="Basic and acidic residues" evidence="10">
    <location>
        <begin position="348"/>
        <end position="366"/>
    </location>
</feature>
<keyword evidence="6" id="KW-1278">Translocase</keyword>
<evidence type="ECO:0000313" key="13">
    <source>
        <dbReference type="Proteomes" id="UP001236404"/>
    </source>
</evidence>
<evidence type="ECO:0000256" key="3">
    <source>
        <dbReference type="ARBA" id="ARBA00022475"/>
    </source>
</evidence>
<dbReference type="InterPro" id="IPR005894">
    <property type="entry name" value="DrrA"/>
</dbReference>
<accession>A0ABT7TQC7</accession>
<dbReference type="InterPro" id="IPR003593">
    <property type="entry name" value="AAA+_ATPase"/>
</dbReference>
<dbReference type="Pfam" id="PF00005">
    <property type="entry name" value="ABC_tran"/>
    <property type="match status" value="1"/>
</dbReference>
<dbReference type="PANTHER" id="PTHR42711:SF19">
    <property type="entry name" value="DOXORUBICIN RESISTANCE ATP-BINDING PROTEIN DRRA"/>
    <property type="match status" value="1"/>
</dbReference>
<dbReference type="InterPro" id="IPR027417">
    <property type="entry name" value="P-loop_NTPase"/>
</dbReference>
<keyword evidence="13" id="KW-1185">Reference proteome</keyword>
<evidence type="ECO:0000256" key="8">
    <source>
        <dbReference type="ARBA" id="ARBA00023251"/>
    </source>
</evidence>
<dbReference type="Gene3D" id="3.40.50.300">
    <property type="entry name" value="P-loop containing nucleotide triphosphate hydrolases"/>
    <property type="match status" value="1"/>
</dbReference>
<keyword evidence="3" id="KW-1003">Cell membrane</keyword>
<keyword evidence="7" id="KW-0472">Membrane</keyword>
<dbReference type="InterPro" id="IPR003439">
    <property type="entry name" value="ABC_transporter-like_ATP-bd"/>
</dbReference>
<dbReference type="InterPro" id="IPR025302">
    <property type="entry name" value="DrrA1/2-like_C"/>
</dbReference>
<keyword evidence="2" id="KW-0813">Transport</keyword>